<reference evidence="2 3" key="1">
    <citation type="submission" date="2013-05" db="EMBL/GenBank/DDBJ databases">
        <title>Draft genome of the parasitic nematode Anyclostoma ceylanicum.</title>
        <authorList>
            <person name="Mitreva M."/>
        </authorList>
    </citation>
    <scope>NUCLEOTIDE SEQUENCE [LARGE SCALE GENOMIC DNA]</scope>
</reference>
<proteinExistence type="predicted"/>
<dbReference type="Proteomes" id="UP000054495">
    <property type="component" value="Unassembled WGS sequence"/>
</dbReference>
<dbReference type="AlphaFoldDB" id="A0A0D6M9W1"/>
<dbReference type="PROSITE" id="PS01010">
    <property type="entry name" value="CRISP_2"/>
    <property type="match status" value="1"/>
</dbReference>
<accession>A0A0D6M9W1</accession>
<dbReference type="InterPro" id="IPR014044">
    <property type="entry name" value="CAP_dom"/>
</dbReference>
<dbReference type="InterPro" id="IPR001283">
    <property type="entry name" value="CRISP-related"/>
</dbReference>
<dbReference type="InterPro" id="IPR035940">
    <property type="entry name" value="CAP_sf"/>
</dbReference>
<dbReference type="SMART" id="SM00198">
    <property type="entry name" value="SCP"/>
    <property type="match status" value="1"/>
</dbReference>
<gene>
    <name evidence="2" type="ORF">ANCCEY_04287</name>
</gene>
<dbReference type="SUPFAM" id="SSF55797">
    <property type="entry name" value="PR-1-like"/>
    <property type="match status" value="3"/>
</dbReference>
<dbReference type="PRINTS" id="PR00837">
    <property type="entry name" value="V5TPXLIKE"/>
</dbReference>
<dbReference type="CDD" id="cd05380">
    <property type="entry name" value="CAP_euk"/>
    <property type="match status" value="1"/>
</dbReference>
<dbReference type="Pfam" id="PF00188">
    <property type="entry name" value="CAP"/>
    <property type="match status" value="1"/>
</dbReference>
<organism evidence="2 3">
    <name type="scientific">Ancylostoma ceylanicum</name>
    <dbReference type="NCBI Taxonomy" id="53326"/>
    <lineage>
        <taxon>Eukaryota</taxon>
        <taxon>Metazoa</taxon>
        <taxon>Ecdysozoa</taxon>
        <taxon>Nematoda</taxon>
        <taxon>Chromadorea</taxon>
        <taxon>Rhabditida</taxon>
        <taxon>Rhabditina</taxon>
        <taxon>Rhabditomorpha</taxon>
        <taxon>Strongyloidea</taxon>
        <taxon>Ancylostomatidae</taxon>
        <taxon>Ancylostomatinae</taxon>
        <taxon>Ancylostoma</taxon>
    </lineage>
</organism>
<dbReference type="EMBL" id="KE124858">
    <property type="protein sequence ID" value="EPB76657.1"/>
    <property type="molecule type" value="Genomic_DNA"/>
</dbReference>
<name>A0A0D6M9W1_9BILA</name>
<keyword evidence="3" id="KW-1185">Reference proteome</keyword>
<evidence type="ECO:0000313" key="3">
    <source>
        <dbReference type="Proteomes" id="UP000054495"/>
    </source>
</evidence>
<dbReference type="GO" id="GO:0005576">
    <property type="term" value="C:extracellular region"/>
    <property type="evidence" value="ECO:0007669"/>
    <property type="project" value="InterPro"/>
</dbReference>
<feature type="domain" description="SCP" evidence="1">
    <location>
        <begin position="235"/>
        <end position="384"/>
    </location>
</feature>
<protein>
    <submittedName>
        <fullName evidence="2">SCP-like protein</fullName>
    </submittedName>
</protein>
<evidence type="ECO:0000313" key="2">
    <source>
        <dbReference type="EMBL" id="EPB76657.1"/>
    </source>
</evidence>
<sequence>MKNGHNEWRQKVAQAKLDKTIFGDLLGTDSMNRVSNLDVNDVKKLEEQFQFAMDEWVDSVTKPLNKDVVYNDVSMAPFAKMIYYKTVSLGCAYTYCKSKIAIACVYGDALIFLPYRPKLGEKLYLPSETGKGCTNAASCEKVVPGAKCEKKVAEEKNLCTTDASQITTVDYIHLSLLKYDMSMEEEAKAYASECPLAGSPSSDRLTGENFHLFQGNHTIPFMNAITNAHQSWWSQILKNGVNGQMKYNEYLETKPEAPTSFTQKYDMSMEEEAKAYASECPLAGSPSSDRLTGENFHLFQGNHTIPFMNAITNAHQSWWSQILKNGVNGQMKYNEYLETKPEAPTSFTQMAWANSYLVGCAVHRCQDVGTVVVCRYSPRGNIYKEYIYNKGPVCGACTNACEDGLCPPPN</sequence>
<dbReference type="InterPro" id="IPR018244">
    <property type="entry name" value="Allrgn_V5/Tpx1_CS"/>
</dbReference>
<evidence type="ECO:0000259" key="1">
    <source>
        <dbReference type="SMART" id="SM00198"/>
    </source>
</evidence>
<dbReference type="Gene3D" id="3.40.33.10">
    <property type="entry name" value="CAP"/>
    <property type="match status" value="2"/>
</dbReference>
<dbReference type="PANTHER" id="PTHR10334">
    <property type="entry name" value="CYSTEINE-RICH SECRETORY PROTEIN-RELATED"/>
    <property type="match status" value="1"/>
</dbReference>